<feature type="transmembrane region" description="Helical" evidence="13">
    <location>
        <begin position="184"/>
        <end position="204"/>
    </location>
</feature>
<evidence type="ECO:0000256" key="2">
    <source>
        <dbReference type="ARBA" id="ARBA00022475"/>
    </source>
</evidence>
<dbReference type="AlphaFoldDB" id="A0AAW9RYI4"/>
<keyword evidence="2" id="KW-1003">Cell membrane</keyword>
<evidence type="ECO:0000256" key="6">
    <source>
        <dbReference type="ARBA" id="ARBA00022960"/>
    </source>
</evidence>
<evidence type="ECO:0000256" key="11">
    <source>
        <dbReference type="ARBA" id="ARBA00032370"/>
    </source>
</evidence>
<evidence type="ECO:0000256" key="3">
    <source>
        <dbReference type="ARBA" id="ARBA00022676"/>
    </source>
</evidence>
<feature type="transmembrane region" description="Helical" evidence="13">
    <location>
        <begin position="210"/>
        <end position="226"/>
    </location>
</feature>
<protein>
    <recommendedName>
        <fullName evidence="12">Cell wall polymerase</fullName>
    </recommendedName>
    <alternativeName>
        <fullName evidence="11">Peptidoglycan polymerase</fullName>
    </alternativeName>
</protein>
<dbReference type="PANTHER" id="PTHR30474">
    <property type="entry name" value="CELL CYCLE PROTEIN"/>
    <property type="match status" value="1"/>
</dbReference>
<feature type="transmembrane region" description="Helical" evidence="13">
    <location>
        <begin position="144"/>
        <end position="177"/>
    </location>
</feature>
<dbReference type="PANTHER" id="PTHR30474:SF1">
    <property type="entry name" value="PEPTIDOGLYCAN GLYCOSYLTRANSFERASE MRDB"/>
    <property type="match status" value="1"/>
</dbReference>
<evidence type="ECO:0000256" key="13">
    <source>
        <dbReference type="SAM" id="Phobius"/>
    </source>
</evidence>
<feature type="transmembrane region" description="Helical" evidence="13">
    <location>
        <begin position="77"/>
        <end position="96"/>
    </location>
</feature>
<keyword evidence="7" id="KW-0573">Peptidoglycan synthesis</keyword>
<evidence type="ECO:0000256" key="9">
    <source>
        <dbReference type="ARBA" id="ARBA00023136"/>
    </source>
</evidence>
<evidence type="ECO:0000256" key="4">
    <source>
        <dbReference type="ARBA" id="ARBA00022679"/>
    </source>
</evidence>
<feature type="transmembrane region" description="Helical" evidence="13">
    <location>
        <begin position="393"/>
        <end position="414"/>
    </location>
</feature>
<dbReference type="NCBIfam" id="TIGR02210">
    <property type="entry name" value="rodA_shape"/>
    <property type="match status" value="1"/>
</dbReference>
<feature type="transmembrane region" description="Helical" evidence="13">
    <location>
        <begin position="360"/>
        <end position="387"/>
    </location>
</feature>
<dbReference type="Pfam" id="PF01098">
    <property type="entry name" value="FTSW_RODA_SPOVE"/>
    <property type="match status" value="2"/>
</dbReference>
<dbReference type="GO" id="GO:0008360">
    <property type="term" value="P:regulation of cell shape"/>
    <property type="evidence" value="ECO:0007669"/>
    <property type="project" value="UniProtKB-KW"/>
</dbReference>
<gene>
    <name evidence="14" type="primary">rodA</name>
    <name evidence="14" type="ORF">AAG747_00970</name>
</gene>
<dbReference type="GO" id="GO:0051301">
    <property type="term" value="P:cell division"/>
    <property type="evidence" value="ECO:0007669"/>
    <property type="project" value="InterPro"/>
</dbReference>
<evidence type="ECO:0000256" key="7">
    <source>
        <dbReference type="ARBA" id="ARBA00022984"/>
    </source>
</evidence>
<accession>A0AAW9RYI4</accession>
<keyword evidence="6" id="KW-0133">Cell shape</keyword>
<feature type="transmembrane region" description="Helical" evidence="13">
    <location>
        <begin position="329"/>
        <end position="348"/>
    </location>
</feature>
<proteinExistence type="predicted"/>
<keyword evidence="4" id="KW-0808">Transferase</keyword>
<dbReference type="GO" id="GO:0015648">
    <property type="term" value="F:lipid-linked peptidoglycan transporter activity"/>
    <property type="evidence" value="ECO:0007669"/>
    <property type="project" value="TreeGrafter"/>
</dbReference>
<feature type="transmembrane region" description="Helical" evidence="13">
    <location>
        <begin position="233"/>
        <end position="254"/>
    </location>
</feature>
<dbReference type="GO" id="GO:0071555">
    <property type="term" value="P:cell wall organization"/>
    <property type="evidence" value="ECO:0007669"/>
    <property type="project" value="UniProtKB-KW"/>
</dbReference>
<evidence type="ECO:0000313" key="15">
    <source>
        <dbReference type="Proteomes" id="UP001403385"/>
    </source>
</evidence>
<evidence type="ECO:0000256" key="1">
    <source>
        <dbReference type="ARBA" id="ARBA00004141"/>
    </source>
</evidence>
<keyword evidence="10" id="KW-0961">Cell wall biogenesis/degradation</keyword>
<dbReference type="GO" id="GO:0016757">
    <property type="term" value="F:glycosyltransferase activity"/>
    <property type="evidence" value="ECO:0007669"/>
    <property type="project" value="UniProtKB-KW"/>
</dbReference>
<evidence type="ECO:0000256" key="5">
    <source>
        <dbReference type="ARBA" id="ARBA00022692"/>
    </source>
</evidence>
<keyword evidence="9 13" id="KW-0472">Membrane</keyword>
<name>A0AAW9RYI4_9BACT</name>
<dbReference type="PROSITE" id="PS00428">
    <property type="entry name" value="FTSW_RODA_SPOVE"/>
    <property type="match status" value="1"/>
</dbReference>
<keyword evidence="5 13" id="KW-0812">Transmembrane</keyword>
<dbReference type="InterPro" id="IPR011923">
    <property type="entry name" value="RodA/MrdB"/>
</dbReference>
<dbReference type="GO" id="GO:0009252">
    <property type="term" value="P:peptidoglycan biosynthetic process"/>
    <property type="evidence" value="ECO:0007669"/>
    <property type="project" value="UniProtKB-KW"/>
</dbReference>
<organism evidence="14 15">
    <name type="scientific">Rapidithrix thailandica</name>
    <dbReference type="NCBI Taxonomy" id="413964"/>
    <lineage>
        <taxon>Bacteria</taxon>
        <taxon>Pseudomonadati</taxon>
        <taxon>Bacteroidota</taxon>
        <taxon>Cytophagia</taxon>
        <taxon>Cytophagales</taxon>
        <taxon>Flammeovirgaceae</taxon>
        <taxon>Rapidithrix</taxon>
    </lineage>
</organism>
<dbReference type="InterPro" id="IPR018365">
    <property type="entry name" value="Cell_cycle_FtsW-rel_CS"/>
</dbReference>
<dbReference type="RefSeq" id="WP_346819244.1">
    <property type="nucleotide sequence ID" value="NZ_JBDKWZ010000001.1"/>
</dbReference>
<keyword evidence="8 13" id="KW-1133">Transmembrane helix</keyword>
<comment type="subcellular location">
    <subcellularLocation>
        <location evidence="1">Membrane</location>
        <topology evidence="1">Multi-pass membrane protein</topology>
    </subcellularLocation>
</comment>
<reference evidence="14 15" key="1">
    <citation type="submission" date="2024-04" db="EMBL/GenBank/DDBJ databases">
        <title>Novel genus in family Flammeovirgaceae.</title>
        <authorList>
            <person name="Nguyen T.H."/>
            <person name="Vuong T.Q."/>
            <person name="Le H."/>
            <person name="Kim S.-G."/>
        </authorList>
    </citation>
    <scope>NUCLEOTIDE SEQUENCE [LARGE SCALE GENOMIC DNA]</scope>
    <source>
        <strain evidence="14 15">JCM 23209</strain>
    </source>
</reference>
<evidence type="ECO:0000313" key="14">
    <source>
        <dbReference type="EMBL" id="MEN7546457.1"/>
    </source>
</evidence>
<evidence type="ECO:0000256" key="12">
    <source>
        <dbReference type="ARBA" id="ARBA00033270"/>
    </source>
</evidence>
<evidence type="ECO:0000256" key="8">
    <source>
        <dbReference type="ARBA" id="ARBA00022989"/>
    </source>
</evidence>
<feature type="transmembrane region" description="Helical" evidence="13">
    <location>
        <begin position="53"/>
        <end position="70"/>
    </location>
</feature>
<dbReference type="GO" id="GO:0005886">
    <property type="term" value="C:plasma membrane"/>
    <property type="evidence" value="ECO:0007669"/>
    <property type="project" value="TreeGrafter"/>
</dbReference>
<evidence type="ECO:0000256" key="10">
    <source>
        <dbReference type="ARBA" id="ARBA00023316"/>
    </source>
</evidence>
<dbReference type="NCBIfam" id="NF037961">
    <property type="entry name" value="RodA_shape"/>
    <property type="match status" value="1"/>
</dbReference>
<dbReference type="InterPro" id="IPR001182">
    <property type="entry name" value="FtsW/RodA"/>
</dbReference>
<keyword evidence="3" id="KW-0328">Glycosyltransferase</keyword>
<dbReference type="EMBL" id="JBDKWZ010000001">
    <property type="protein sequence ID" value="MEN7546457.1"/>
    <property type="molecule type" value="Genomic_DNA"/>
</dbReference>
<keyword evidence="15" id="KW-1185">Reference proteome</keyword>
<comment type="caution">
    <text evidence="14">The sequence shown here is derived from an EMBL/GenBank/DDBJ whole genome shotgun (WGS) entry which is preliminary data.</text>
</comment>
<sequence>MREQKLSKSLDWFTILLYLTMVTLGWLNIYAAVYDVEIHKSIVNLDLNSGKQLFWIFSALLLGAIILLLDFKLFDRFAFGIYGGLVLMLIGVLFFGKEIAGSRSWFDFGFMRLQPAEFAKVAVSLAVAGFLKEPSMHAEKPKVMFSLFGFILVPAALIILQGDTGSAMVFAALVIVFYREGLPAYLMVLGLSAIALFVATLFLRESHLDYFIGGIVIVELLFLFLFRKQKKKLLITLVGFAMAIGLVLSVDYIISDIFKPHQRDRIDILIHPDKDPMGVGWQVTQSKIAIGSGGIWGKGFLEGTQTKFDFVPDQSTDFIFCTVGEEHGWLGSLIVIGLFMTLISRLITLAERQKARFSRVYGYCVASILFFHFMINIGMTIGLFPVVGIPLPFFSYGGSSLWSFTILVFIFIKLDAHRSQMLVR</sequence>
<feature type="transmembrane region" description="Helical" evidence="13">
    <location>
        <begin position="12"/>
        <end position="33"/>
    </location>
</feature>
<dbReference type="GO" id="GO:0032153">
    <property type="term" value="C:cell division site"/>
    <property type="evidence" value="ECO:0007669"/>
    <property type="project" value="TreeGrafter"/>
</dbReference>
<dbReference type="Proteomes" id="UP001403385">
    <property type="component" value="Unassembled WGS sequence"/>
</dbReference>